<dbReference type="EMBL" id="CP024965">
    <property type="protein sequence ID" value="ATZ18447.1"/>
    <property type="molecule type" value="Genomic_DNA"/>
</dbReference>
<protein>
    <recommendedName>
        <fullName evidence="1">Transketolase-like C-terminal domain-containing protein</fullName>
    </recommendedName>
</protein>
<organism evidence="2 3">
    <name type="scientific">Williamsoniiplasma somnilux</name>
    <dbReference type="NCBI Taxonomy" id="215578"/>
    <lineage>
        <taxon>Bacteria</taxon>
        <taxon>Bacillati</taxon>
        <taxon>Mycoplasmatota</taxon>
        <taxon>Mollicutes</taxon>
        <taxon>Entomoplasmatales</taxon>
        <taxon>Williamsoniiplasma</taxon>
    </lineage>
</organism>
<dbReference type="Proteomes" id="UP000232230">
    <property type="component" value="Chromosome"/>
</dbReference>
<reference evidence="2 3" key="1">
    <citation type="submission" date="2017-11" db="EMBL/GenBank/DDBJ databases">
        <title>Genome sequence of Entomoplasma somnilux PYAN-1 (ATCC 49194).</title>
        <authorList>
            <person name="Lo W.-S."/>
            <person name="Gasparich G.E."/>
            <person name="Kuo C.-H."/>
        </authorList>
    </citation>
    <scope>NUCLEOTIDE SEQUENCE [LARGE SCALE GENOMIC DNA]</scope>
    <source>
        <strain evidence="2 3">PYAN-1</strain>
    </source>
</reference>
<dbReference type="InterPro" id="IPR009014">
    <property type="entry name" value="Transketo_C/PFOR_II"/>
</dbReference>
<gene>
    <name evidence="2" type="ORF">ESOMN_v1c00620</name>
</gene>
<dbReference type="SUPFAM" id="SSF52922">
    <property type="entry name" value="TK C-terminal domain-like"/>
    <property type="match status" value="1"/>
</dbReference>
<dbReference type="RefSeq" id="WP_156920195.1">
    <property type="nucleotide sequence ID" value="NZ_CP024965.1"/>
</dbReference>
<dbReference type="InterPro" id="IPR055152">
    <property type="entry name" value="Transketolase-like_C_2"/>
</dbReference>
<evidence type="ECO:0000313" key="3">
    <source>
        <dbReference type="Proteomes" id="UP000232230"/>
    </source>
</evidence>
<feature type="domain" description="Transketolase-like C-terminal" evidence="1">
    <location>
        <begin position="2"/>
        <end position="41"/>
    </location>
</feature>
<keyword evidence="3" id="KW-1185">Reference proteome</keyword>
<accession>A0A2K8NXD4</accession>
<dbReference type="Gene3D" id="3.40.50.920">
    <property type="match status" value="1"/>
</dbReference>
<dbReference type="AlphaFoldDB" id="A0A2K8NXD4"/>
<dbReference type="Pfam" id="PF22613">
    <property type="entry name" value="Transketolase_C_1"/>
    <property type="match status" value="1"/>
</dbReference>
<proteinExistence type="predicted"/>
<name>A0A2K8NXD4_9MOLU</name>
<sequence>METSSSFGWHKFAGKKVLIIAVDKYGKSEIGQKLLNEFEFNIDSIVNKTKEYLNI</sequence>
<dbReference type="KEGG" id="esx:ESOMN_v1c00620"/>
<evidence type="ECO:0000259" key="1">
    <source>
        <dbReference type="Pfam" id="PF22613"/>
    </source>
</evidence>
<evidence type="ECO:0000313" key="2">
    <source>
        <dbReference type="EMBL" id="ATZ18447.1"/>
    </source>
</evidence>